<dbReference type="EMBL" id="VOIH02000003">
    <property type="protein sequence ID" value="KAF3450472.1"/>
    <property type="molecule type" value="Genomic_DNA"/>
</dbReference>
<dbReference type="GO" id="GO:0005524">
    <property type="term" value="F:ATP binding"/>
    <property type="evidence" value="ECO:0007669"/>
    <property type="project" value="UniProtKB-UniRule"/>
</dbReference>
<dbReference type="PANTHER" id="PTHR27005:SF283">
    <property type="entry name" value="OS02G0633066 PROTEIN"/>
    <property type="match status" value="1"/>
</dbReference>
<proteinExistence type="inferred from homology"/>
<reference evidence="16" key="1">
    <citation type="submission" date="2020-03" db="EMBL/GenBank/DDBJ databases">
        <title>A high-quality chromosome-level genome assembly of a woody plant with both climbing and erect habits, Rhamnella rubrinervis.</title>
        <authorList>
            <person name="Lu Z."/>
            <person name="Yang Y."/>
            <person name="Zhu X."/>
            <person name="Sun Y."/>
        </authorList>
    </citation>
    <scope>NUCLEOTIDE SEQUENCE</scope>
    <source>
        <strain evidence="16">BYM</strain>
        <tissue evidence="16">Leaf</tissue>
    </source>
</reference>
<evidence type="ECO:0000256" key="2">
    <source>
        <dbReference type="ARBA" id="ARBA00022527"/>
    </source>
</evidence>
<dbReference type="GO" id="GO:0004674">
    <property type="term" value="F:protein serine/threonine kinase activity"/>
    <property type="evidence" value="ECO:0007669"/>
    <property type="project" value="UniProtKB-KW"/>
</dbReference>
<evidence type="ECO:0000256" key="1">
    <source>
        <dbReference type="ARBA" id="ARBA00004479"/>
    </source>
</evidence>
<keyword evidence="6 13" id="KW-0547">Nucleotide-binding</keyword>
<evidence type="ECO:0000313" key="17">
    <source>
        <dbReference type="Proteomes" id="UP000796880"/>
    </source>
</evidence>
<dbReference type="InterPro" id="IPR008271">
    <property type="entry name" value="Ser/Thr_kinase_AS"/>
</dbReference>
<comment type="catalytic activity">
    <reaction evidence="12">
        <text>L-threonyl-[protein] + ATP = O-phospho-L-threonyl-[protein] + ADP + H(+)</text>
        <dbReference type="Rhea" id="RHEA:46608"/>
        <dbReference type="Rhea" id="RHEA-COMP:11060"/>
        <dbReference type="Rhea" id="RHEA-COMP:11605"/>
        <dbReference type="ChEBI" id="CHEBI:15378"/>
        <dbReference type="ChEBI" id="CHEBI:30013"/>
        <dbReference type="ChEBI" id="CHEBI:30616"/>
        <dbReference type="ChEBI" id="CHEBI:61977"/>
        <dbReference type="ChEBI" id="CHEBI:456216"/>
    </reaction>
</comment>
<keyword evidence="8 13" id="KW-0067">ATP-binding</keyword>
<evidence type="ECO:0000256" key="9">
    <source>
        <dbReference type="ARBA" id="ARBA00022989"/>
    </source>
</evidence>
<dbReference type="SMART" id="SM00220">
    <property type="entry name" value="S_TKc"/>
    <property type="match status" value="1"/>
</dbReference>
<dbReference type="OrthoDB" id="4062651at2759"/>
<evidence type="ECO:0000256" key="13">
    <source>
        <dbReference type="PROSITE-ProRule" id="PRU10141"/>
    </source>
</evidence>
<evidence type="ECO:0000256" key="12">
    <source>
        <dbReference type="ARBA" id="ARBA00047951"/>
    </source>
</evidence>
<dbReference type="PANTHER" id="PTHR27005">
    <property type="entry name" value="WALL-ASSOCIATED RECEPTOR KINASE-LIKE 21"/>
    <property type="match status" value="1"/>
</dbReference>
<dbReference type="PROSITE" id="PS00107">
    <property type="entry name" value="PROTEIN_KINASE_ATP"/>
    <property type="match status" value="1"/>
</dbReference>
<name>A0A8K0MLK0_9ROSA</name>
<dbReference type="Proteomes" id="UP000796880">
    <property type="component" value="Unassembled WGS sequence"/>
</dbReference>
<evidence type="ECO:0000256" key="7">
    <source>
        <dbReference type="ARBA" id="ARBA00022777"/>
    </source>
</evidence>
<dbReference type="Gene3D" id="1.10.510.10">
    <property type="entry name" value="Transferase(Phosphotransferase) domain 1"/>
    <property type="match status" value="1"/>
</dbReference>
<dbReference type="SUPFAM" id="SSF56112">
    <property type="entry name" value="Protein kinase-like (PK-like)"/>
    <property type="match status" value="1"/>
</dbReference>
<dbReference type="InterPro" id="IPR000719">
    <property type="entry name" value="Prot_kinase_dom"/>
</dbReference>
<evidence type="ECO:0000256" key="11">
    <source>
        <dbReference type="ARBA" id="ARBA00047558"/>
    </source>
</evidence>
<dbReference type="InterPro" id="IPR045274">
    <property type="entry name" value="WAK-like"/>
</dbReference>
<dbReference type="InterPro" id="IPR017441">
    <property type="entry name" value="Protein_kinase_ATP_BS"/>
</dbReference>
<dbReference type="AlphaFoldDB" id="A0A8K0MLK0"/>
<keyword evidence="2 14" id="KW-0723">Serine/threonine-protein kinase</keyword>
<evidence type="ECO:0000256" key="14">
    <source>
        <dbReference type="RuleBase" id="RU000304"/>
    </source>
</evidence>
<dbReference type="PROSITE" id="PS00108">
    <property type="entry name" value="PROTEIN_KINASE_ST"/>
    <property type="match status" value="1"/>
</dbReference>
<dbReference type="PROSITE" id="PS50011">
    <property type="entry name" value="PROTEIN_KINASE_DOM"/>
    <property type="match status" value="1"/>
</dbReference>
<sequence length="354" mass="39793">MLQQRLSNFETAKIFTAEELKRATNNYDEDRVLGEGGFGKVYKGILPNNEAVAIKKSKIGDETQTAQFINEIIMLLQINHRNVVKLLGCCLETEVPLLVYKFISNGTLFHHIHNTRRTSVLAWKLRLKIATETAQALAYLHSATSTPIIHRDVKSTNILLDDNYVANVSDFGASRLIPIDKNQLTTMVQGTLGYLDPEYFHSSQLTEKSDVYSFGVVLAELLTSKQVISFDKPEGERNLAMFFVAAVEQNCLFDVVDGDIVDEENVVELKQVANLAKRCLSVKGDQRPTMKEVANELEELQKLEKHPWEKSMISVKKGMHICLVHQTLMKQVVVLKVVSGVIQLLGMIACKTRC</sequence>
<evidence type="ECO:0000256" key="3">
    <source>
        <dbReference type="ARBA" id="ARBA00022679"/>
    </source>
</evidence>
<keyword evidence="3" id="KW-0808">Transferase</keyword>
<dbReference type="Gene3D" id="3.30.200.20">
    <property type="entry name" value="Phosphorylase Kinase, domain 1"/>
    <property type="match status" value="1"/>
</dbReference>
<evidence type="ECO:0000259" key="15">
    <source>
        <dbReference type="PROSITE" id="PS50011"/>
    </source>
</evidence>
<comment type="similarity">
    <text evidence="14">Belongs to the protein kinase superfamily.</text>
</comment>
<dbReference type="GO" id="GO:0007166">
    <property type="term" value="P:cell surface receptor signaling pathway"/>
    <property type="evidence" value="ECO:0007669"/>
    <property type="project" value="InterPro"/>
</dbReference>
<feature type="binding site" evidence="13">
    <location>
        <position position="56"/>
    </location>
    <ligand>
        <name>ATP</name>
        <dbReference type="ChEBI" id="CHEBI:30616"/>
    </ligand>
</feature>
<feature type="domain" description="Protein kinase" evidence="15">
    <location>
        <begin position="27"/>
        <end position="309"/>
    </location>
</feature>
<organism evidence="16 17">
    <name type="scientific">Rhamnella rubrinervis</name>
    <dbReference type="NCBI Taxonomy" id="2594499"/>
    <lineage>
        <taxon>Eukaryota</taxon>
        <taxon>Viridiplantae</taxon>
        <taxon>Streptophyta</taxon>
        <taxon>Embryophyta</taxon>
        <taxon>Tracheophyta</taxon>
        <taxon>Spermatophyta</taxon>
        <taxon>Magnoliopsida</taxon>
        <taxon>eudicotyledons</taxon>
        <taxon>Gunneridae</taxon>
        <taxon>Pentapetalae</taxon>
        <taxon>rosids</taxon>
        <taxon>fabids</taxon>
        <taxon>Rosales</taxon>
        <taxon>Rhamnaceae</taxon>
        <taxon>rhamnoid group</taxon>
        <taxon>Rhamneae</taxon>
        <taxon>Rhamnella</taxon>
    </lineage>
</organism>
<dbReference type="CDD" id="cd14066">
    <property type="entry name" value="STKc_IRAK"/>
    <property type="match status" value="1"/>
</dbReference>
<comment type="caution">
    <text evidence="16">The sequence shown here is derived from an EMBL/GenBank/DDBJ whole genome shotgun (WGS) entry which is preliminary data.</text>
</comment>
<protein>
    <recommendedName>
        <fullName evidence="15">Protein kinase domain-containing protein</fullName>
    </recommendedName>
</protein>
<keyword evidence="10" id="KW-0472">Membrane</keyword>
<comment type="catalytic activity">
    <reaction evidence="11">
        <text>L-seryl-[protein] + ATP = O-phospho-L-seryl-[protein] + ADP + H(+)</text>
        <dbReference type="Rhea" id="RHEA:17989"/>
        <dbReference type="Rhea" id="RHEA-COMP:9863"/>
        <dbReference type="Rhea" id="RHEA-COMP:11604"/>
        <dbReference type="ChEBI" id="CHEBI:15378"/>
        <dbReference type="ChEBI" id="CHEBI:29999"/>
        <dbReference type="ChEBI" id="CHEBI:30616"/>
        <dbReference type="ChEBI" id="CHEBI:83421"/>
        <dbReference type="ChEBI" id="CHEBI:456216"/>
    </reaction>
</comment>
<evidence type="ECO:0000256" key="10">
    <source>
        <dbReference type="ARBA" id="ARBA00023136"/>
    </source>
</evidence>
<evidence type="ECO:0000256" key="4">
    <source>
        <dbReference type="ARBA" id="ARBA00022692"/>
    </source>
</evidence>
<comment type="subcellular location">
    <subcellularLocation>
        <location evidence="1">Membrane</location>
        <topology evidence="1">Single-pass type I membrane protein</topology>
    </subcellularLocation>
</comment>
<keyword evidence="17" id="KW-1185">Reference proteome</keyword>
<dbReference type="Pfam" id="PF00069">
    <property type="entry name" value="Pkinase"/>
    <property type="match status" value="1"/>
</dbReference>
<evidence type="ECO:0000256" key="8">
    <source>
        <dbReference type="ARBA" id="ARBA00022840"/>
    </source>
</evidence>
<evidence type="ECO:0000256" key="6">
    <source>
        <dbReference type="ARBA" id="ARBA00022741"/>
    </source>
</evidence>
<keyword evidence="9" id="KW-1133">Transmembrane helix</keyword>
<dbReference type="FunFam" id="3.30.200.20:FF:000043">
    <property type="entry name" value="Wall-associated receptor kinase 2"/>
    <property type="match status" value="1"/>
</dbReference>
<dbReference type="FunFam" id="1.10.510.10:FF:000084">
    <property type="entry name" value="Wall-associated receptor kinase 2"/>
    <property type="match status" value="1"/>
</dbReference>
<accession>A0A8K0MLK0</accession>
<keyword evidence="4" id="KW-0812">Transmembrane</keyword>
<dbReference type="InterPro" id="IPR011009">
    <property type="entry name" value="Kinase-like_dom_sf"/>
</dbReference>
<evidence type="ECO:0000256" key="5">
    <source>
        <dbReference type="ARBA" id="ARBA00022729"/>
    </source>
</evidence>
<dbReference type="GO" id="GO:0005886">
    <property type="term" value="C:plasma membrane"/>
    <property type="evidence" value="ECO:0007669"/>
    <property type="project" value="TreeGrafter"/>
</dbReference>
<evidence type="ECO:0000313" key="16">
    <source>
        <dbReference type="EMBL" id="KAF3450472.1"/>
    </source>
</evidence>
<gene>
    <name evidence="16" type="ORF">FNV43_RR06555</name>
</gene>
<keyword evidence="7" id="KW-0418">Kinase</keyword>
<keyword evidence="5" id="KW-0732">Signal</keyword>